<dbReference type="GO" id="GO:0051959">
    <property type="term" value="F:dynein light intermediate chain binding"/>
    <property type="evidence" value="ECO:0007669"/>
    <property type="project" value="InterPro"/>
</dbReference>
<organism evidence="2">
    <name type="scientific">Perkinsus marinus (strain ATCC 50983 / TXsc)</name>
    <dbReference type="NCBI Taxonomy" id="423536"/>
    <lineage>
        <taxon>Eukaryota</taxon>
        <taxon>Sar</taxon>
        <taxon>Alveolata</taxon>
        <taxon>Perkinsozoa</taxon>
        <taxon>Perkinsea</taxon>
        <taxon>Perkinsida</taxon>
        <taxon>Perkinsidae</taxon>
        <taxon>Perkinsus</taxon>
    </lineage>
</organism>
<accession>C5LSU5</accession>
<dbReference type="OrthoDB" id="292132at2759"/>
<dbReference type="GeneID" id="9050078"/>
<dbReference type="InterPro" id="IPR026983">
    <property type="entry name" value="DHC"/>
</dbReference>
<evidence type="ECO:0008006" key="3">
    <source>
        <dbReference type="Google" id="ProtNLM"/>
    </source>
</evidence>
<evidence type="ECO:0000313" key="2">
    <source>
        <dbReference type="Proteomes" id="UP000007800"/>
    </source>
</evidence>
<evidence type="ECO:0000313" key="1">
    <source>
        <dbReference type="EMBL" id="EER00336.1"/>
    </source>
</evidence>
<dbReference type="GO" id="GO:0045505">
    <property type="term" value="F:dynein intermediate chain binding"/>
    <property type="evidence" value="ECO:0007669"/>
    <property type="project" value="InterPro"/>
</dbReference>
<dbReference type="RefSeq" id="XP_002767618.1">
    <property type="nucleotide sequence ID" value="XM_002767572.1"/>
</dbReference>
<name>C5LSU5_PERM5</name>
<sequence>MHPKLLSVTVNFNDDGLVGGPHPSRSALLIATPTLADFHAAFKGLLRDTVSGISAPYGDFKNYGRQRLRKFLKASGDDGNGHHSEATIVEEALQKDRRFITASEKIFDRLCVDFETALESAQRQLVEYREIYEYGRAWDEEKFLAKMKFISADGGHSMVVIGCECSAAEPEGRPVDPVALQREMARMTEFIGKVDRLNNVQSVGALSVEARKLKQLLAPIPQRALVTMKGLLLSVLREECKAAGEKYIAVNHELDQRPTKLESFVRYLEMLERLKEEELSELEMAKVEVEDLYLLARQYKMKVSVDDSVKLESLMQLSTDCINSKLPAACEYTRAEKRPMMEELHALAHTLEETARGMRETITDPEGRFMALGEARWAVADQVLEELAEMKSSGAQLKQRMEWAQQSEKFIDVSSITHPFCEKSAAIYRSTLGISLWHKLLSKWLGEGVFTCDIPAFKEACSVRVKPAQAALQAGNSGLMSGGRTSPQSGFDSERYGELYKALVQDIVEVWQRWNCSVLEEIRLLSAKQWETLIEQAGLSLPTKLSAVTVGALMLLVT</sequence>
<dbReference type="InParanoid" id="C5LSU5"/>
<proteinExistence type="predicted"/>
<dbReference type="GO" id="GO:0030286">
    <property type="term" value="C:dynein complex"/>
    <property type="evidence" value="ECO:0007669"/>
    <property type="project" value="InterPro"/>
</dbReference>
<keyword evidence="2" id="KW-1185">Reference proteome</keyword>
<dbReference type="PANTHER" id="PTHR45703">
    <property type="entry name" value="DYNEIN HEAVY CHAIN"/>
    <property type="match status" value="1"/>
</dbReference>
<gene>
    <name evidence="1" type="ORF">Pmar_PMAR017200</name>
</gene>
<dbReference type="PANTHER" id="PTHR45703:SF35">
    <property type="entry name" value="DYNEIN HEAVY CHAIN"/>
    <property type="match status" value="1"/>
</dbReference>
<reference evidence="1 2" key="1">
    <citation type="submission" date="2008-07" db="EMBL/GenBank/DDBJ databases">
        <authorList>
            <person name="El-Sayed N."/>
            <person name="Caler E."/>
            <person name="Inman J."/>
            <person name="Amedeo P."/>
            <person name="Hass B."/>
            <person name="Wortman J."/>
        </authorList>
    </citation>
    <scope>NUCLEOTIDE SEQUENCE [LARGE SCALE GENOMIC DNA]</scope>
    <source>
        <strain evidence="2">ATCC 50983 / TXsc</strain>
    </source>
</reference>
<dbReference type="EMBL" id="GG685191">
    <property type="protein sequence ID" value="EER00336.1"/>
    <property type="molecule type" value="Genomic_DNA"/>
</dbReference>
<protein>
    <recommendedName>
        <fullName evidence="3">Dynein heavy chain linker domain-containing protein</fullName>
    </recommendedName>
</protein>
<dbReference type="AlphaFoldDB" id="C5LSU5"/>
<dbReference type="GO" id="GO:0007018">
    <property type="term" value="P:microtubule-based movement"/>
    <property type="evidence" value="ECO:0007669"/>
    <property type="project" value="InterPro"/>
</dbReference>
<dbReference type="Proteomes" id="UP000007800">
    <property type="component" value="Unassembled WGS sequence"/>
</dbReference>